<sequence>MLPFWPVCHNLRNGTHTIAALYTHFVRLKGSVHSPTLIDWQKYAGEFTIRQSDNICIAGPNSCHAALLVITK</sequence>
<keyword evidence="2" id="KW-1185">Reference proteome</keyword>
<dbReference type="OrthoDB" id="7220633at2"/>
<organism evidence="1 2">
    <name type="scientific">Acetobacter pomorum</name>
    <dbReference type="NCBI Taxonomy" id="65959"/>
    <lineage>
        <taxon>Bacteria</taxon>
        <taxon>Pseudomonadati</taxon>
        <taxon>Pseudomonadota</taxon>
        <taxon>Alphaproteobacteria</taxon>
        <taxon>Acetobacterales</taxon>
        <taxon>Acetobacteraceae</taxon>
        <taxon>Acetobacter</taxon>
    </lineage>
</organism>
<proteinExistence type="predicted"/>
<reference evidence="1 2" key="1">
    <citation type="submission" date="2017-10" db="EMBL/GenBank/DDBJ databases">
        <title>Genomic analysis of the genus Acetobacter.</title>
        <authorList>
            <person name="Kim K.H."/>
            <person name="Chun B.H."/>
            <person name="Son A.R."/>
            <person name="Jeon C.O."/>
        </authorList>
    </citation>
    <scope>NUCLEOTIDE SEQUENCE [LARGE SCALE GENOMIC DNA]</scope>
    <source>
        <strain evidence="1 2">LHT 2458</strain>
    </source>
</reference>
<dbReference type="AlphaFoldDB" id="A0A2G4RGB2"/>
<accession>A0A2G4RGB2</accession>
<dbReference type="EMBL" id="PEBQ01000003">
    <property type="protein sequence ID" value="PHY95540.1"/>
    <property type="molecule type" value="Genomic_DNA"/>
</dbReference>
<evidence type="ECO:0000313" key="2">
    <source>
        <dbReference type="Proteomes" id="UP000228751"/>
    </source>
</evidence>
<name>A0A2G4RGB2_9PROT</name>
<protein>
    <submittedName>
        <fullName evidence="1">Uncharacterized protein</fullName>
    </submittedName>
</protein>
<comment type="caution">
    <text evidence="1">The sequence shown here is derived from an EMBL/GenBank/DDBJ whole genome shotgun (WGS) entry which is preliminary data.</text>
</comment>
<dbReference type="Proteomes" id="UP000228751">
    <property type="component" value="Unassembled WGS sequence"/>
</dbReference>
<evidence type="ECO:0000313" key="1">
    <source>
        <dbReference type="EMBL" id="PHY95540.1"/>
    </source>
</evidence>
<gene>
    <name evidence="1" type="ORF">CSR02_00925</name>
</gene>